<dbReference type="Gene3D" id="3.40.470.10">
    <property type="entry name" value="Uracil-DNA glycosylase-like domain"/>
    <property type="match status" value="1"/>
</dbReference>
<evidence type="ECO:0000313" key="2">
    <source>
        <dbReference type="EMBL" id="HIU45534.1"/>
    </source>
</evidence>
<keyword evidence="2" id="KW-0326">Glycosidase</keyword>
<sequence length="161" mass="17853">MKNRQSHGFPPFFFPDSSVLILGSFPSVKSREEGFYYANPLNRFYKVLSGVYGEEEPKTLPQKKDFLRRHHIALSDAIDVCEIENSSDSTISEVTPMDFAPIFKAAKIEKVICNGKAAATYFFKFNQKLPGISYFCLPSTSSANAACSLSKLVAAYSSALI</sequence>
<reference evidence="2" key="2">
    <citation type="journal article" date="2021" name="PeerJ">
        <title>Extensive microbial diversity within the chicken gut microbiome revealed by metagenomics and culture.</title>
        <authorList>
            <person name="Gilroy R."/>
            <person name="Ravi A."/>
            <person name="Getino M."/>
            <person name="Pursley I."/>
            <person name="Horton D.L."/>
            <person name="Alikhan N.F."/>
            <person name="Baker D."/>
            <person name="Gharbi K."/>
            <person name="Hall N."/>
            <person name="Watson M."/>
            <person name="Adriaenssens E.M."/>
            <person name="Foster-Nyarko E."/>
            <person name="Jarju S."/>
            <person name="Secka A."/>
            <person name="Antonio M."/>
            <person name="Oren A."/>
            <person name="Chaudhuri R.R."/>
            <person name="La Ragione R."/>
            <person name="Hildebrand F."/>
            <person name="Pallen M.J."/>
        </authorList>
    </citation>
    <scope>NUCLEOTIDE SEQUENCE</scope>
    <source>
        <strain evidence="2">ChiGjej1B1-22543</strain>
    </source>
</reference>
<evidence type="ECO:0000313" key="3">
    <source>
        <dbReference type="Proteomes" id="UP000824070"/>
    </source>
</evidence>
<proteinExistence type="predicted"/>
<gene>
    <name evidence="2" type="ORF">IAC52_04485</name>
</gene>
<dbReference type="AlphaFoldDB" id="A0A9D1LP90"/>
<accession>A0A9D1LP90</accession>
<organism evidence="2 3">
    <name type="scientific">Candidatus Alloenteromonas pullicola</name>
    <dbReference type="NCBI Taxonomy" id="2840784"/>
    <lineage>
        <taxon>Bacteria</taxon>
        <taxon>Bacillati</taxon>
        <taxon>Bacillota</taxon>
        <taxon>Bacillota incertae sedis</taxon>
        <taxon>Candidatus Alloenteromonas</taxon>
    </lineage>
</organism>
<dbReference type="NCBIfam" id="TIGR04274">
    <property type="entry name" value="hypoxanDNAglyco"/>
    <property type="match status" value="1"/>
</dbReference>
<comment type="caution">
    <text evidence="2">The sequence shown here is derived from an EMBL/GenBank/DDBJ whole genome shotgun (WGS) entry which is preliminary data.</text>
</comment>
<protein>
    <submittedName>
        <fullName evidence="2">DNA-deoxyinosine glycosylase</fullName>
        <ecNumber evidence="2">3.2.2.15</ecNumber>
    </submittedName>
</protein>
<dbReference type="CDD" id="cd10032">
    <property type="entry name" value="UDG-F6_HDG"/>
    <property type="match status" value="1"/>
</dbReference>
<dbReference type="GO" id="GO:0033958">
    <property type="term" value="F:DNA-deoxyinosine glycosylase activity"/>
    <property type="evidence" value="ECO:0007669"/>
    <property type="project" value="UniProtKB-EC"/>
</dbReference>
<dbReference type="EMBL" id="DVMV01000038">
    <property type="protein sequence ID" value="HIU45534.1"/>
    <property type="molecule type" value="Genomic_DNA"/>
</dbReference>
<feature type="domain" description="Uracil-DNA glycosylase-like" evidence="1">
    <location>
        <begin position="11"/>
        <end position="146"/>
    </location>
</feature>
<dbReference type="EC" id="3.2.2.15" evidence="2"/>
<dbReference type="InterPro" id="IPR036895">
    <property type="entry name" value="Uracil-DNA_glycosylase-like_sf"/>
</dbReference>
<name>A0A9D1LP90_9FIRM</name>
<dbReference type="Pfam" id="PF03167">
    <property type="entry name" value="UDG"/>
    <property type="match status" value="1"/>
</dbReference>
<dbReference type="SUPFAM" id="SSF52141">
    <property type="entry name" value="Uracil-DNA glycosylase-like"/>
    <property type="match status" value="1"/>
</dbReference>
<dbReference type="InterPro" id="IPR005122">
    <property type="entry name" value="Uracil-DNA_glycosylase-like"/>
</dbReference>
<dbReference type="Proteomes" id="UP000824070">
    <property type="component" value="Unassembled WGS sequence"/>
</dbReference>
<dbReference type="InterPro" id="IPR026353">
    <property type="entry name" value="Hypoxan-DNA_Glyclase"/>
</dbReference>
<reference evidence="2" key="1">
    <citation type="submission" date="2020-10" db="EMBL/GenBank/DDBJ databases">
        <authorList>
            <person name="Gilroy R."/>
        </authorList>
    </citation>
    <scope>NUCLEOTIDE SEQUENCE</scope>
    <source>
        <strain evidence="2">ChiGjej1B1-22543</strain>
    </source>
</reference>
<keyword evidence="2" id="KW-0378">Hydrolase</keyword>
<evidence type="ECO:0000259" key="1">
    <source>
        <dbReference type="Pfam" id="PF03167"/>
    </source>
</evidence>